<dbReference type="PANTHER" id="PTHR47951:SF10">
    <property type="entry name" value="CYTOCHROME P450, FAMILY 706, SUBFAMILY A, POLYPEPTIDE 3-RELATED"/>
    <property type="match status" value="1"/>
</dbReference>
<gene>
    <name evidence="11" type="ORF">MERR_LOCUS45791</name>
</gene>
<evidence type="ECO:0000256" key="3">
    <source>
        <dbReference type="ARBA" id="ARBA00022617"/>
    </source>
</evidence>
<dbReference type="InterPro" id="IPR002401">
    <property type="entry name" value="Cyt_P450_E_grp-I"/>
</dbReference>
<dbReference type="GO" id="GO:0016705">
    <property type="term" value="F:oxidoreductase activity, acting on paired donors, with incorporation or reduction of molecular oxygen"/>
    <property type="evidence" value="ECO:0007669"/>
    <property type="project" value="InterPro"/>
</dbReference>
<dbReference type="GO" id="GO:0005506">
    <property type="term" value="F:iron ion binding"/>
    <property type="evidence" value="ECO:0007669"/>
    <property type="project" value="InterPro"/>
</dbReference>
<dbReference type="InterPro" id="IPR036396">
    <property type="entry name" value="Cyt_P450_sf"/>
</dbReference>
<evidence type="ECO:0000256" key="7">
    <source>
        <dbReference type="ARBA" id="ARBA00023033"/>
    </source>
</evidence>
<evidence type="ECO:0008006" key="13">
    <source>
        <dbReference type="Google" id="ProtNLM"/>
    </source>
</evidence>
<evidence type="ECO:0000256" key="4">
    <source>
        <dbReference type="ARBA" id="ARBA00022723"/>
    </source>
</evidence>
<dbReference type="PANTHER" id="PTHR47951">
    <property type="entry name" value="OS08G0547900 PROTEIN"/>
    <property type="match status" value="1"/>
</dbReference>
<evidence type="ECO:0000256" key="5">
    <source>
        <dbReference type="ARBA" id="ARBA00023002"/>
    </source>
</evidence>
<organism evidence="11 12">
    <name type="scientific">Microthlaspi erraticum</name>
    <dbReference type="NCBI Taxonomy" id="1685480"/>
    <lineage>
        <taxon>Eukaryota</taxon>
        <taxon>Viridiplantae</taxon>
        <taxon>Streptophyta</taxon>
        <taxon>Embryophyta</taxon>
        <taxon>Tracheophyta</taxon>
        <taxon>Spermatophyta</taxon>
        <taxon>Magnoliopsida</taxon>
        <taxon>eudicotyledons</taxon>
        <taxon>Gunneridae</taxon>
        <taxon>Pentapetalae</taxon>
        <taxon>rosids</taxon>
        <taxon>malvids</taxon>
        <taxon>Brassicales</taxon>
        <taxon>Brassicaceae</taxon>
        <taxon>Coluteocarpeae</taxon>
        <taxon>Microthlaspi</taxon>
    </lineage>
</organism>
<keyword evidence="6 8" id="KW-0408">Iron</keyword>
<dbReference type="InterPro" id="IPR001128">
    <property type="entry name" value="Cyt_P450"/>
</dbReference>
<evidence type="ECO:0000313" key="12">
    <source>
        <dbReference type="Proteomes" id="UP000467841"/>
    </source>
</evidence>
<accession>A0A6D2LBR9</accession>
<proteinExistence type="inferred from homology"/>
<feature type="transmembrane region" description="Helical" evidence="10">
    <location>
        <begin position="19"/>
        <end position="37"/>
    </location>
</feature>
<evidence type="ECO:0000256" key="9">
    <source>
        <dbReference type="RuleBase" id="RU000461"/>
    </source>
</evidence>
<keyword evidence="10" id="KW-1133">Transmembrane helix</keyword>
<dbReference type="PRINTS" id="PR00385">
    <property type="entry name" value="P450"/>
</dbReference>
<dbReference type="GO" id="GO:0020037">
    <property type="term" value="F:heme binding"/>
    <property type="evidence" value="ECO:0007669"/>
    <property type="project" value="InterPro"/>
</dbReference>
<dbReference type="Pfam" id="PF00067">
    <property type="entry name" value="p450"/>
    <property type="match status" value="1"/>
</dbReference>
<keyword evidence="10" id="KW-0472">Membrane</keyword>
<protein>
    <recommendedName>
        <fullName evidence="13">Cytochrome P450</fullName>
    </recommendedName>
</protein>
<dbReference type="InterPro" id="IPR017972">
    <property type="entry name" value="Cyt_P450_CS"/>
</dbReference>
<dbReference type="Proteomes" id="UP000467841">
    <property type="component" value="Unassembled WGS sequence"/>
</dbReference>
<comment type="similarity">
    <text evidence="2 9">Belongs to the cytochrome P450 family.</text>
</comment>
<comment type="caution">
    <text evidence="11">The sequence shown here is derived from an EMBL/GenBank/DDBJ whole genome shotgun (WGS) entry which is preliminary data.</text>
</comment>
<comment type="cofactor">
    <cofactor evidence="1 8">
        <name>heme</name>
        <dbReference type="ChEBI" id="CHEBI:30413"/>
    </cofactor>
</comment>
<keyword evidence="10" id="KW-0812">Transmembrane</keyword>
<dbReference type="PRINTS" id="PR00463">
    <property type="entry name" value="EP450I"/>
</dbReference>
<dbReference type="CDD" id="cd11073">
    <property type="entry name" value="CYP76-like"/>
    <property type="match status" value="1"/>
</dbReference>
<feature type="binding site" description="axial binding residue" evidence="8">
    <location>
        <position position="456"/>
    </location>
    <ligand>
        <name>heme</name>
        <dbReference type="ChEBI" id="CHEBI:30413"/>
    </ligand>
    <ligandPart>
        <name>Fe</name>
        <dbReference type="ChEBI" id="CHEBI:18248"/>
    </ligandPart>
</feature>
<sequence>MTAISSLTKLLSCMQGLDYVLLVITLSTLSWYTWLYIKSKRQSHPLPPGPCGLPVVGNLPFLKPELHTYFHGLAKEHGPIFKLWLGAKLVIVVNSSELAREILKTNDVIFANHDVSAVGVVNMYGGIDIALLPYGPKWRMLRKICVNRLLSNSRMDASASLRRVETRRTVRYLADQARVGSPVNLGEIFSRMISNVMTQMLWGGTVEEEEREIIGAEFSELVTEITDLLLKPNVSDFFPVLSRFDLQGLAKRMQGPTERMDRLFDRVINKHLGMDRESEGKGNDFLEVLLKIKNENDENAILDMNDVKAMLMEMVLAGTDSSLHVIQFAMAELIKNQDIMKIAQQEIDDVVGKHKVVEESHIPKLPYILAIMKETLRLHTVSPLLLPHRPSQTTVVGGFTIPKDSNVFINAWAIHRNPDVWENPQEFNPDRFLHKSYDFKGNDFTYLPFGSGRRICAGTAMSERAVLYNIATLLHSFDWELPNGERVDIEEKFGIALKMKNPLVATPVLRLSDPNLYL</sequence>
<evidence type="ECO:0000256" key="1">
    <source>
        <dbReference type="ARBA" id="ARBA00001971"/>
    </source>
</evidence>
<evidence type="ECO:0000256" key="2">
    <source>
        <dbReference type="ARBA" id="ARBA00010617"/>
    </source>
</evidence>
<keyword evidence="3 8" id="KW-0349">Heme</keyword>
<evidence type="ECO:0000313" key="11">
    <source>
        <dbReference type="EMBL" id="CAA7058555.1"/>
    </source>
</evidence>
<keyword evidence="5 9" id="KW-0560">Oxidoreductase</keyword>
<evidence type="ECO:0000256" key="8">
    <source>
        <dbReference type="PIRSR" id="PIRSR602401-1"/>
    </source>
</evidence>
<dbReference type="SUPFAM" id="SSF48264">
    <property type="entry name" value="Cytochrome P450"/>
    <property type="match status" value="1"/>
</dbReference>
<reference evidence="11" key="1">
    <citation type="submission" date="2020-01" db="EMBL/GenBank/DDBJ databases">
        <authorList>
            <person name="Mishra B."/>
        </authorList>
    </citation>
    <scope>NUCLEOTIDE SEQUENCE [LARGE SCALE GENOMIC DNA]</scope>
</reference>
<dbReference type="GO" id="GO:0004497">
    <property type="term" value="F:monooxygenase activity"/>
    <property type="evidence" value="ECO:0007669"/>
    <property type="project" value="UniProtKB-KW"/>
</dbReference>
<dbReference type="PROSITE" id="PS00086">
    <property type="entry name" value="CYTOCHROME_P450"/>
    <property type="match status" value="1"/>
</dbReference>
<evidence type="ECO:0000256" key="10">
    <source>
        <dbReference type="SAM" id="Phobius"/>
    </source>
</evidence>
<name>A0A6D2LBR9_9BRAS</name>
<keyword evidence="7 9" id="KW-0503">Monooxygenase</keyword>
<keyword evidence="4 8" id="KW-0479">Metal-binding</keyword>
<dbReference type="AlphaFoldDB" id="A0A6D2LBR9"/>
<dbReference type="FunFam" id="1.10.630.10:FF:000126">
    <property type="entry name" value="Predicted protein"/>
    <property type="match status" value="1"/>
</dbReference>
<evidence type="ECO:0000256" key="6">
    <source>
        <dbReference type="ARBA" id="ARBA00023004"/>
    </source>
</evidence>
<dbReference type="Gene3D" id="1.10.630.10">
    <property type="entry name" value="Cytochrome P450"/>
    <property type="match status" value="1"/>
</dbReference>
<keyword evidence="12" id="KW-1185">Reference proteome</keyword>
<dbReference type="EMBL" id="CACVBM020001729">
    <property type="protein sequence ID" value="CAA7058555.1"/>
    <property type="molecule type" value="Genomic_DNA"/>
</dbReference>
<dbReference type="OrthoDB" id="2789670at2759"/>